<proteinExistence type="predicted"/>
<accession>A0A645IG93</accession>
<dbReference type="AlphaFoldDB" id="A0A645IG93"/>
<name>A0A645IG93_9ZZZZ</name>
<organism evidence="1">
    <name type="scientific">bioreactor metagenome</name>
    <dbReference type="NCBI Taxonomy" id="1076179"/>
    <lineage>
        <taxon>unclassified sequences</taxon>
        <taxon>metagenomes</taxon>
        <taxon>ecological metagenomes</taxon>
    </lineage>
</organism>
<reference evidence="1" key="1">
    <citation type="submission" date="2019-08" db="EMBL/GenBank/DDBJ databases">
        <authorList>
            <person name="Kucharzyk K."/>
            <person name="Murdoch R.W."/>
            <person name="Higgins S."/>
            <person name="Loffler F."/>
        </authorList>
    </citation>
    <scope>NUCLEOTIDE SEQUENCE</scope>
</reference>
<evidence type="ECO:0000313" key="1">
    <source>
        <dbReference type="EMBL" id="MPN46383.1"/>
    </source>
</evidence>
<gene>
    <name evidence="1" type="ORF">SDC9_193969</name>
</gene>
<dbReference type="EMBL" id="VSSQ01107002">
    <property type="protein sequence ID" value="MPN46383.1"/>
    <property type="molecule type" value="Genomic_DNA"/>
</dbReference>
<sequence>MGRIGCAQNPVDIEKTLIIICGKLLAEHDLKNIACFDILLALFYHRHIVFLIHVRYHLAKLGRYELRISSGLFQHLLYLLDFPFGFTIVDFHMVCLHIDNDEYFLFQVVKRYYFIE</sequence>
<protein>
    <submittedName>
        <fullName evidence="1">Uncharacterized protein</fullName>
    </submittedName>
</protein>
<comment type="caution">
    <text evidence="1">The sequence shown here is derived from an EMBL/GenBank/DDBJ whole genome shotgun (WGS) entry which is preliminary data.</text>
</comment>